<dbReference type="InterPro" id="IPR017945">
    <property type="entry name" value="DHBP_synth_RibB-like_a/b_dom"/>
</dbReference>
<name>A0A0S4J813_BODSA</name>
<comment type="catalytic activity">
    <reaction evidence="12">
        <text>L-threonine + hydrogencarbonate + ATP = L-threonylcarbamoyladenylate + diphosphate + H2O</text>
        <dbReference type="Rhea" id="RHEA:36407"/>
        <dbReference type="ChEBI" id="CHEBI:15377"/>
        <dbReference type="ChEBI" id="CHEBI:17544"/>
        <dbReference type="ChEBI" id="CHEBI:30616"/>
        <dbReference type="ChEBI" id="CHEBI:33019"/>
        <dbReference type="ChEBI" id="CHEBI:57926"/>
        <dbReference type="ChEBI" id="CHEBI:73682"/>
        <dbReference type="EC" id="2.7.7.87"/>
    </reaction>
</comment>
<feature type="domain" description="YrdC-like" evidence="13">
    <location>
        <begin position="31"/>
        <end position="231"/>
    </location>
</feature>
<evidence type="ECO:0000256" key="8">
    <source>
        <dbReference type="ARBA" id="ARBA00022695"/>
    </source>
</evidence>
<dbReference type="GO" id="GO:0000049">
    <property type="term" value="F:tRNA binding"/>
    <property type="evidence" value="ECO:0007669"/>
    <property type="project" value="TreeGrafter"/>
</dbReference>
<evidence type="ECO:0000313" key="15">
    <source>
        <dbReference type="Proteomes" id="UP000051952"/>
    </source>
</evidence>
<keyword evidence="15" id="KW-1185">Reference proteome</keyword>
<dbReference type="GO" id="GO:0005524">
    <property type="term" value="F:ATP binding"/>
    <property type="evidence" value="ECO:0007669"/>
    <property type="project" value="UniProtKB-KW"/>
</dbReference>
<dbReference type="GO" id="GO:0061710">
    <property type="term" value="F:L-threonylcarbamoyladenylate synthase"/>
    <property type="evidence" value="ECO:0007669"/>
    <property type="project" value="UniProtKB-EC"/>
</dbReference>
<dbReference type="Proteomes" id="UP000051952">
    <property type="component" value="Unassembled WGS sequence"/>
</dbReference>
<dbReference type="GO" id="GO:0005737">
    <property type="term" value="C:cytoplasm"/>
    <property type="evidence" value="ECO:0007669"/>
    <property type="project" value="UniProtKB-SubCell"/>
</dbReference>
<dbReference type="InterPro" id="IPR038385">
    <property type="entry name" value="Sua5/YwlC_C"/>
</dbReference>
<dbReference type="Pfam" id="PF03481">
    <property type="entry name" value="Sua5_C"/>
    <property type="match status" value="1"/>
</dbReference>
<evidence type="ECO:0000256" key="6">
    <source>
        <dbReference type="ARBA" id="ARBA00022679"/>
    </source>
</evidence>
<accession>A0A0S4J813</accession>
<dbReference type="AlphaFoldDB" id="A0A0S4J813"/>
<gene>
    <name evidence="14" type="ORF">BSAL_06825</name>
</gene>
<dbReference type="OrthoDB" id="412787at2759"/>
<evidence type="ECO:0000313" key="14">
    <source>
        <dbReference type="EMBL" id="CUG86641.1"/>
    </source>
</evidence>
<evidence type="ECO:0000256" key="2">
    <source>
        <dbReference type="ARBA" id="ARBA00007663"/>
    </source>
</evidence>
<reference evidence="15" key="1">
    <citation type="submission" date="2015-09" db="EMBL/GenBank/DDBJ databases">
        <authorList>
            <consortium name="Pathogen Informatics"/>
        </authorList>
    </citation>
    <scope>NUCLEOTIDE SEQUENCE [LARGE SCALE GENOMIC DNA]</scope>
    <source>
        <strain evidence="15">Lake Konstanz</strain>
    </source>
</reference>
<organism evidence="14 15">
    <name type="scientific">Bodo saltans</name>
    <name type="common">Flagellated protozoan</name>
    <dbReference type="NCBI Taxonomy" id="75058"/>
    <lineage>
        <taxon>Eukaryota</taxon>
        <taxon>Discoba</taxon>
        <taxon>Euglenozoa</taxon>
        <taxon>Kinetoplastea</taxon>
        <taxon>Metakinetoplastina</taxon>
        <taxon>Eubodonida</taxon>
        <taxon>Bodonidae</taxon>
        <taxon>Bodo</taxon>
    </lineage>
</organism>
<evidence type="ECO:0000256" key="3">
    <source>
        <dbReference type="ARBA" id="ARBA00012584"/>
    </source>
</evidence>
<evidence type="ECO:0000256" key="12">
    <source>
        <dbReference type="ARBA" id="ARBA00048366"/>
    </source>
</evidence>
<evidence type="ECO:0000256" key="9">
    <source>
        <dbReference type="ARBA" id="ARBA00022741"/>
    </source>
</evidence>
<evidence type="ECO:0000256" key="10">
    <source>
        <dbReference type="ARBA" id="ARBA00022840"/>
    </source>
</evidence>
<keyword evidence="5" id="KW-0963">Cytoplasm</keyword>
<keyword evidence="7" id="KW-0819">tRNA processing</keyword>
<dbReference type="Gene3D" id="3.40.50.11030">
    <property type="entry name" value="Threonylcarbamoyl-AMP synthase, C-terminal domain"/>
    <property type="match status" value="1"/>
</dbReference>
<comment type="similarity">
    <text evidence="2">Belongs to the SUA5 family.</text>
</comment>
<dbReference type="InterPro" id="IPR006070">
    <property type="entry name" value="Sua5-like_dom"/>
</dbReference>
<dbReference type="FunFam" id="3.90.870.10:FF:000009">
    <property type="entry name" value="Threonylcarbamoyl-AMP synthase, putative"/>
    <property type="match status" value="1"/>
</dbReference>
<keyword evidence="8" id="KW-0548">Nucleotidyltransferase</keyword>
<dbReference type="PANTHER" id="PTHR17490:SF16">
    <property type="entry name" value="THREONYLCARBAMOYL-AMP SYNTHASE"/>
    <property type="match status" value="1"/>
</dbReference>
<dbReference type="SUPFAM" id="SSF55821">
    <property type="entry name" value="YrdC/RibB"/>
    <property type="match status" value="1"/>
</dbReference>
<protein>
    <recommendedName>
        <fullName evidence="4">Threonylcarbamoyl-AMP synthase</fullName>
        <ecNumber evidence="3">2.7.7.87</ecNumber>
    </recommendedName>
    <alternativeName>
        <fullName evidence="11">L-threonylcarbamoyladenylate synthase</fullName>
    </alternativeName>
</protein>
<dbReference type="GO" id="GO:0006450">
    <property type="term" value="P:regulation of translational fidelity"/>
    <property type="evidence" value="ECO:0007669"/>
    <property type="project" value="TreeGrafter"/>
</dbReference>
<evidence type="ECO:0000256" key="5">
    <source>
        <dbReference type="ARBA" id="ARBA00022490"/>
    </source>
</evidence>
<proteinExistence type="inferred from homology"/>
<comment type="subcellular location">
    <subcellularLocation>
        <location evidence="1">Cytoplasm</location>
    </subcellularLocation>
</comment>
<evidence type="ECO:0000259" key="13">
    <source>
        <dbReference type="PROSITE" id="PS51163"/>
    </source>
</evidence>
<dbReference type="NCBIfam" id="TIGR00057">
    <property type="entry name" value="L-threonylcarbamoyladenylate synthase"/>
    <property type="match status" value="1"/>
</dbReference>
<dbReference type="InterPro" id="IPR005145">
    <property type="entry name" value="Sua5_C"/>
</dbReference>
<dbReference type="PROSITE" id="PS51163">
    <property type="entry name" value="YRDC"/>
    <property type="match status" value="1"/>
</dbReference>
<dbReference type="OMA" id="HDMSPDG"/>
<sequence>MRSMLLRKISIKELIFTKYKEKKMTCVTSSSSDIAAAATLLLEGKLVAFPTETVYGLGANALSEEASVRIYQVKGRPPTDPLICHVPDATDILGRLWDISTPENREVAEVGCALGAKFWPGPITFVGPASSLVAPCVTGGCGCVGVRIPDHPVALEFLKACGVPVAAPSANTFGHVSPTCAAHVMSDLAPRDSSLTVIDGGSSSIGIESTVVKLTHNGSAVQLEILRRGKIGVTELQRALKAVMREKSGDDNKQQFREALVTVRDTRSKFLGNMSAPMDGPGQLLTHYSPNVPSFLLTRSSISLLVQSSTSTTSGTTSRSGSVVAGEVRYPLSRAVLLDFEHRIVNAMGSSAPSSTPTPVAVSPTASGCPFAAESDNNTTHSSAQGIVLARMSLSDSGSLEEACQRVFEALRWVETIAGAEVAIFPLLSEWVPRVEANEQRGITEEAADAANELLAAVEDRLFRAASGVVARVEIS</sequence>
<keyword evidence="10" id="KW-0067">ATP-binding</keyword>
<dbReference type="InterPro" id="IPR050156">
    <property type="entry name" value="TC-AMP_synthase_SUA5"/>
</dbReference>
<keyword evidence="6" id="KW-0808">Transferase</keyword>
<dbReference type="Gene3D" id="3.90.870.10">
    <property type="entry name" value="DHBP synthase"/>
    <property type="match status" value="1"/>
</dbReference>
<dbReference type="EMBL" id="CYKH01001348">
    <property type="protein sequence ID" value="CUG86641.1"/>
    <property type="molecule type" value="Genomic_DNA"/>
</dbReference>
<dbReference type="PANTHER" id="PTHR17490">
    <property type="entry name" value="SUA5"/>
    <property type="match status" value="1"/>
</dbReference>
<evidence type="ECO:0000256" key="4">
    <source>
        <dbReference type="ARBA" id="ARBA00015492"/>
    </source>
</evidence>
<dbReference type="EC" id="2.7.7.87" evidence="3"/>
<dbReference type="GO" id="GO:0008033">
    <property type="term" value="P:tRNA processing"/>
    <property type="evidence" value="ECO:0007669"/>
    <property type="project" value="UniProtKB-KW"/>
</dbReference>
<dbReference type="VEuPathDB" id="TriTrypDB:BSAL_06825"/>
<evidence type="ECO:0000256" key="1">
    <source>
        <dbReference type="ARBA" id="ARBA00004496"/>
    </source>
</evidence>
<dbReference type="Pfam" id="PF01300">
    <property type="entry name" value="Sua5_yciO_yrdC"/>
    <property type="match status" value="1"/>
</dbReference>
<evidence type="ECO:0000256" key="11">
    <source>
        <dbReference type="ARBA" id="ARBA00029774"/>
    </source>
</evidence>
<dbReference type="GO" id="GO:0003725">
    <property type="term" value="F:double-stranded RNA binding"/>
    <property type="evidence" value="ECO:0007669"/>
    <property type="project" value="InterPro"/>
</dbReference>
<evidence type="ECO:0000256" key="7">
    <source>
        <dbReference type="ARBA" id="ARBA00022694"/>
    </source>
</evidence>
<keyword evidence="9" id="KW-0547">Nucleotide-binding</keyword>